<protein>
    <submittedName>
        <fullName evidence="2">Uncharacterized protein</fullName>
    </submittedName>
</protein>
<dbReference type="Proteomes" id="UP000823749">
    <property type="component" value="Chromosome 1"/>
</dbReference>
<feature type="compositionally biased region" description="Basic and acidic residues" evidence="1">
    <location>
        <begin position="37"/>
        <end position="53"/>
    </location>
</feature>
<feature type="region of interest" description="Disordered" evidence="1">
    <location>
        <begin position="1"/>
        <end position="62"/>
    </location>
</feature>
<evidence type="ECO:0000313" key="2">
    <source>
        <dbReference type="EMBL" id="KAG5564581.1"/>
    </source>
</evidence>
<keyword evidence="3" id="KW-1185">Reference proteome</keyword>
<name>A0AAV6LKF3_9ERIC</name>
<accession>A0AAV6LKF3</accession>
<comment type="caution">
    <text evidence="2">The sequence shown here is derived from an EMBL/GenBank/DDBJ whole genome shotgun (WGS) entry which is preliminary data.</text>
</comment>
<evidence type="ECO:0000256" key="1">
    <source>
        <dbReference type="SAM" id="MobiDB-lite"/>
    </source>
</evidence>
<dbReference type="EMBL" id="JACTNZ010000001">
    <property type="protein sequence ID" value="KAG5564581.1"/>
    <property type="molecule type" value="Genomic_DNA"/>
</dbReference>
<organism evidence="2 3">
    <name type="scientific">Rhododendron griersonianum</name>
    <dbReference type="NCBI Taxonomy" id="479676"/>
    <lineage>
        <taxon>Eukaryota</taxon>
        <taxon>Viridiplantae</taxon>
        <taxon>Streptophyta</taxon>
        <taxon>Embryophyta</taxon>
        <taxon>Tracheophyta</taxon>
        <taxon>Spermatophyta</taxon>
        <taxon>Magnoliopsida</taxon>
        <taxon>eudicotyledons</taxon>
        <taxon>Gunneridae</taxon>
        <taxon>Pentapetalae</taxon>
        <taxon>asterids</taxon>
        <taxon>Ericales</taxon>
        <taxon>Ericaceae</taxon>
        <taxon>Ericoideae</taxon>
        <taxon>Rhodoreae</taxon>
        <taxon>Rhododendron</taxon>
    </lineage>
</organism>
<sequence>MVELQAKGGEVSKSVEMEVEDDDVESIFQNPANKRRGVGEDFRRSSTAKEKLSQQKATGQGEVGGPMLLRAAENLMLPCARNKDDVEGVESVVEDSLDVGQLPLVVEDSLEVGRLPLPKPLVGLDQNQMGCEVDLSQNMVQLVAKEPSRALKAPKPRLEESSLSEASSLEKSIQMVACSPQSSTVPSINLMVDLNDAGCRRRRRRQLSNLIQIFEESSRDVEEIASESISPANSVHTSQRIVDEVRATMAIGSQLHVNFRPDDDKVLTNMIFLENKEAALLREREAAN</sequence>
<gene>
    <name evidence="2" type="ORF">RHGRI_000685</name>
</gene>
<reference evidence="2" key="1">
    <citation type="submission" date="2020-08" db="EMBL/GenBank/DDBJ databases">
        <title>Plant Genome Project.</title>
        <authorList>
            <person name="Zhang R.-G."/>
        </authorList>
    </citation>
    <scope>NUCLEOTIDE SEQUENCE</scope>
    <source>
        <strain evidence="2">WSP0</strain>
        <tissue evidence="2">Leaf</tissue>
    </source>
</reference>
<evidence type="ECO:0000313" key="3">
    <source>
        <dbReference type="Proteomes" id="UP000823749"/>
    </source>
</evidence>
<dbReference type="AlphaFoldDB" id="A0AAV6LKF3"/>
<proteinExistence type="predicted"/>